<sequence>MTELFGAIALPKTGVDDLQDTFEVFNFIAYTNADKFQQDMWLTYEQDHTELVAKLDQLLASDQRILDTLQDHGGLQRRMEELLIAVYKYVKYLGLEQSLEAKFL</sequence>
<evidence type="ECO:0000313" key="2">
    <source>
        <dbReference type="Proteomes" id="UP000799118"/>
    </source>
</evidence>
<proteinExistence type="predicted"/>
<reference evidence="1" key="1">
    <citation type="journal article" date="2019" name="Environ. Microbiol.">
        <title>Fungal ecological strategies reflected in gene transcription - a case study of two litter decomposers.</title>
        <authorList>
            <person name="Barbi F."/>
            <person name="Kohler A."/>
            <person name="Barry K."/>
            <person name="Baskaran P."/>
            <person name="Daum C."/>
            <person name="Fauchery L."/>
            <person name="Ihrmark K."/>
            <person name="Kuo A."/>
            <person name="LaButti K."/>
            <person name="Lipzen A."/>
            <person name="Morin E."/>
            <person name="Grigoriev I.V."/>
            <person name="Henrissat B."/>
            <person name="Lindahl B."/>
            <person name="Martin F."/>
        </authorList>
    </citation>
    <scope>NUCLEOTIDE SEQUENCE</scope>
    <source>
        <strain evidence="1">JB14</strain>
    </source>
</reference>
<name>A0A6A4GY77_9AGAR</name>
<evidence type="ECO:0000313" key="1">
    <source>
        <dbReference type="EMBL" id="KAE9390403.1"/>
    </source>
</evidence>
<accession>A0A6A4GY77</accession>
<gene>
    <name evidence="1" type="ORF">BT96DRAFT_946150</name>
</gene>
<dbReference type="EMBL" id="ML769659">
    <property type="protein sequence ID" value="KAE9390403.1"/>
    <property type="molecule type" value="Genomic_DNA"/>
</dbReference>
<organism evidence="1 2">
    <name type="scientific">Gymnopus androsaceus JB14</name>
    <dbReference type="NCBI Taxonomy" id="1447944"/>
    <lineage>
        <taxon>Eukaryota</taxon>
        <taxon>Fungi</taxon>
        <taxon>Dikarya</taxon>
        <taxon>Basidiomycota</taxon>
        <taxon>Agaricomycotina</taxon>
        <taxon>Agaricomycetes</taxon>
        <taxon>Agaricomycetidae</taxon>
        <taxon>Agaricales</taxon>
        <taxon>Marasmiineae</taxon>
        <taxon>Omphalotaceae</taxon>
        <taxon>Gymnopus</taxon>
    </lineage>
</organism>
<dbReference type="OrthoDB" id="10261027at2759"/>
<dbReference type="Proteomes" id="UP000799118">
    <property type="component" value="Unassembled WGS sequence"/>
</dbReference>
<protein>
    <submittedName>
        <fullName evidence="1">Uncharacterized protein</fullName>
    </submittedName>
</protein>
<dbReference type="AlphaFoldDB" id="A0A6A4GY77"/>
<keyword evidence="2" id="KW-1185">Reference proteome</keyword>